<dbReference type="AlphaFoldDB" id="A0AAV7Z5F8"/>
<feature type="region of interest" description="Disordered" evidence="5">
    <location>
        <begin position="59"/>
        <end position="128"/>
    </location>
</feature>
<evidence type="ECO:0000259" key="6">
    <source>
        <dbReference type="PROSITE" id="PS50217"/>
    </source>
</evidence>
<proteinExistence type="predicted"/>
<evidence type="ECO:0000313" key="8">
    <source>
        <dbReference type="Proteomes" id="UP001146793"/>
    </source>
</evidence>
<feature type="domain" description="BZIP" evidence="6">
    <location>
        <begin position="157"/>
        <end position="220"/>
    </location>
</feature>
<dbReference type="SMART" id="SM00338">
    <property type="entry name" value="BRLZ"/>
    <property type="match status" value="1"/>
</dbReference>
<dbReference type="PANTHER" id="PTHR19304">
    <property type="entry name" value="CYCLIC-AMP RESPONSE ELEMENT BINDING PROTEIN"/>
    <property type="match status" value="1"/>
</dbReference>
<dbReference type="PROSITE" id="PS50217">
    <property type="entry name" value="BZIP"/>
    <property type="match status" value="1"/>
</dbReference>
<dbReference type="Gene3D" id="1.20.5.170">
    <property type="match status" value="1"/>
</dbReference>
<dbReference type="GO" id="GO:0003700">
    <property type="term" value="F:DNA-binding transcription factor activity"/>
    <property type="evidence" value="ECO:0007669"/>
    <property type="project" value="InterPro"/>
</dbReference>
<keyword evidence="3" id="KW-0804">Transcription</keyword>
<protein>
    <submittedName>
        <fullName evidence="7">Cyclic-amp response element binding protein</fullName>
    </submittedName>
</protein>
<feature type="compositionally biased region" description="Basic and acidic residues" evidence="5">
    <location>
        <begin position="80"/>
        <end position="89"/>
    </location>
</feature>
<evidence type="ECO:0000256" key="3">
    <source>
        <dbReference type="ARBA" id="ARBA00023163"/>
    </source>
</evidence>
<keyword evidence="2" id="KW-0805">Transcription regulation</keyword>
<accession>A0AAV7Z5F8</accession>
<comment type="subcellular location">
    <subcellularLocation>
        <location evidence="1">Nucleus</location>
    </subcellularLocation>
</comment>
<evidence type="ECO:0000256" key="2">
    <source>
        <dbReference type="ARBA" id="ARBA00023015"/>
    </source>
</evidence>
<keyword evidence="4" id="KW-0539">Nucleus</keyword>
<feature type="compositionally biased region" description="Basic residues" evidence="5">
    <location>
        <begin position="92"/>
        <end position="122"/>
    </location>
</feature>
<name>A0AAV7Z5F8_9EUKA</name>
<dbReference type="InterPro" id="IPR046347">
    <property type="entry name" value="bZIP_sf"/>
</dbReference>
<dbReference type="InterPro" id="IPR004827">
    <property type="entry name" value="bZIP"/>
</dbReference>
<organism evidence="7 8">
    <name type="scientific">Anaeramoeba flamelloides</name>
    <dbReference type="NCBI Taxonomy" id="1746091"/>
    <lineage>
        <taxon>Eukaryota</taxon>
        <taxon>Metamonada</taxon>
        <taxon>Anaeramoebidae</taxon>
        <taxon>Anaeramoeba</taxon>
    </lineage>
</organism>
<dbReference type="InterPro" id="IPR051027">
    <property type="entry name" value="bZIP_transcription_factors"/>
</dbReference>
<dbReference type="CDD" id="cd14687">
    <property type="entry name" value="bZIP_ATF2"/>
    <property type="match status" value="1"/>
</dbReference>
<evidence type="ECO:0000256" key="1">
    <source>
        <dbReference type="ARBA" id="ARBA00004123"/>
    </source>
</evidence>
<dbReference type="EMBL" id="JANTQA010000033">
    <property type="protein sequence ID" value="KAJ3437307.1"/>
    <property type="molecule type" value="Genomic_DNA"/>
</dbReference>
<gene>
    <name evidence="7" type="ORF">M0812_16466</name>
</gene>
<feature type="compositionally biased region" description="Low complexity" evidence="5">
    <location>
        <begin position="68"/>
        <end position="79"/>
    </location>
</feature>
<evidence type="ECO:0000313" key="7">
    <source>
        <dbReference type="EMBL" id="KAJ3437307.1"/>
    </source>
</evidence>
<dbReference type="Pfam" id="PF00170">
    <property type="entry name" value="bZIP_1"/>
    <property type="match status" value="1"/>
</dbReference>
<dbReference type="Proteomes" id="UP001146793">
    <property type="component" value="Unassembled WGS sequence"/>
</dbReference>
<evidence type="ECO:0000256" key="4">
    <source>
        <dbReference type="ARBA" id="ARBA00023242"/>
    </source>
</evidence>
<comment type="caution">
    <text evidence="7">The sequence shown here is derived from an EMBL/GenBank/DDBJ whole genome shotgun (WGS) entry which is preliminary data.</text>
</comment>
<dbReference type="GO" id="GO:0005634">
    <property type="term" value="C:nucleus"/>
    <property type="evidence" value="ECO:0007669"/>
    <property type="project" value="UniProtKB-SubCell"/>
</dbReference>
<evidence type="ECO:0000256" key="5">
    <source>
        <dbReference type="SAM" id="MobiDB-lite"/>
    </source>
</evidence>
<reference evidence="7" key="1">
    <citation type="submission" date="2022-08" db="EMBL/GenBank/DDBJ databases">
        <title>Novel sulphate-reducing endosymbionts in the free-living metamonad Anaeramoeba.</title>
        <authorList>
            <person name="Jerlstrom-Hultqvist J."/>
            <person name="Cepicka I."/>
            <person name="Gallot-Lavallee L."/>
            <person name="Salas-Leiva D."/>
            <person name="Curtis B.A."/>
            <person name="Zahonova K."/>
            <person name="Pipaliya S."/>
            <person name="Dacks J."/>
            <person name="Roger A.J."/>
        </authorList>
    </citation>
    <scope>NUCLEOTIDE SEQUENCE</scope>
    <source>
        <strain evidence="7">Busselton2</strain>
    </source>
</reference>
<sequence>MTYPQDSFNLDLSCTGSFYEDSWDNLFNEELETVFDNYENQTTTKFPASLDKVIFQQNDAPLSERTQENTTQESNTNENKGGKQDESAKVKTNPRKRVHKIIVKKKKSKKTNKMRMTTKRKVTQTSNKISITKTNKKKPATTVTRKKKQSIRKLNPEERKLIIMERNRINARKCRERKKQYVENLESKTVELINVNTSLNTKVELVSKENSSLRKMLTFLQEQLV</sequence>
<dbReference type="SUPFAM" id="SSF57959">
    <property type="entry name" value="Leucine zipper domain"/>
    <property type="match status" value="1"/>
</dbReference>